<sequence length="132" mass="15082">MAMNISIVYYLWKHRQKHESHGNIVGGVNQEAEMKLCFITFTMFVTNIVGLVCQMLFFIYGVTKQDMGTQTVRTLNNIAAFAEDLHVFAQPWMLVAMSSAVRSELTKLLWSRFQKTSSVFSHNNPSIQVSRS</sequence>
<evidence type="ECO:0000256" key="5">
    <source>
        <dbReference type="ARBA" id="ARBA00023136"/>
    </source>
</evidence>
<dbReference type="Proteomes" id="UP001201812">
    <property type="component" value="Unassembled WGS sequence"/>
</dbReference>
<dbReference type="GO" id="GO:0016020">
    <property type="term" value="C:membrane"/>
    <property type="evidence" value="ECO:0007669"/>
    <property type="project" value="UniProtKB-SubCell"/>
</dbReference>
<keyword evidence="8" id="KW-1185">Reference proteome</keyword>
<dbReference type="AlphaFoldDB" id="A0AAD4MRW0"/>
<reference evidence="7" key="1">
    <citation type="submission" date="2022-01" db="EMBL/GenBank/DDBJ databases">
        <title>Genome Sequence Resource for Two Populations of Ditylenchus destructor, the Migratory Endoparasitic Phytonematode.</title>
        <authorList>
            <person name="Zhang H."/>
            <person name="Lin R."/>
            <person name="Xie B."/>
        </authorList>
    </citation>
    <scope>NUCLEOTIDE SEQUENCE</scope>
    <source>
        <strain evidence="7">BazhouSP</strain>
    </source>
</reference>
<comment type="caution">
    <text evidence="6">Lacks conserved residue(s) required for the propagation of feature annotation.</text>
</comment>
<evidence type="ECO:0000313" key="8">
    <source>
        <dbReference type="Proteomes" id="UP001201812"/>
    </source>
</evidence>
<organism evidence="7 8">
    <name type="scientific">Ditylenchus destructor</name>
    <dbReference type="NCBI Taxonomy" id="166010"/>
    <lineage>
        <taxon>Eukaryota</taxon>
        <taxon>Metazoa</taxon>
        <taxon>Ecdysozoa</taxon>
        <taxon>Nematoda</taxon>
        <taxon>Chromadorea</taxon>
        <taxon>Rhabditida</taxon>
        <taxon>Tylenchina</taxon>
        <taxon>Tylenchomorpha</taxon>
        <taxon>Sphaerularioidea</taxon>
        <taxon>Anguinidae</taxon>
        <taxon>Anguininae</taxon>
        <taxon>Ditylenchus</taxon>
    </lineage>
</organism>
<accession>A0AAD4MRW0</accession>
<evidence type="ECO:0000256" key="3">
    <source>
        <dbReference type="ARBA" id="ARBA00022692"/>
    </source>
</evidence>
<feature type="transmembrane region" description="Helical" evidence="6">
    <location>
        <begin position="38"/>
        <end position="60"/>
    </location>
</feature>
<protein>
    <recommendedName>
        <fullName evidence="6">Serpentine receptor class gamma</fullName>
    </recommendedName>
</protein>
<keyword evidence="4 6" id="KW-1133">Transmembrane helix</keyword>
<dbReference type="Pfam" id="PF02118">
    <property type="entry name" value="Srg"/>
    <property type="match status" value="1"/>
</dbReference>
<evidence type="ECO:0000256" key="6">
    <source>
        <dbReference type="RuleBase" id="RU280813"/>
    </source>
</evidence>
<evidence type="ECO:0000256" key="2">
    <source>
        <dbReference type="ARBA" id="ARBA00005692"/>
    </source>
</evidence>
<proteinExistence type="inferred from homology"/>
<evidence type="ECO:0000256" key="4">
    <source>
        <dbReference type="ARBA" id="ARBA00022989"/>
    </source>
</evidence>
<comment type="subcellular location">
    <subcellularLocation>
        <location evidence="1">Membrane</location>
        <topology evidence="1">Multi-pass membrane protein</topology>
    </subcellularLocation>
</comment>
<gene>
    <name evidence="7" type="ORF">DdX_15627</name>
</gene>
<keyword evidence="3 6" id="KW-0812">Transmembrane</keyword>
<dbReference type="Gene3D" id="1.20.1070.10">
    <property type="entry name" value="Rhodopsin 7-helix transmembrane proteins"/>
    <property type="match status" value="1"/>
</dbReference>
<name>A0AAD4MRW0_9BILA</name>
<keyword evidence="5 6" id="KW-0472">Membrane</keyword>
<evidence type="ECO:0000313" key="7">
    <source>
        <dbReference type="EMBL" id="KAI1702212.1"/>
    </source>
</evidence>
<dbReference type="InterPro" id="IPR000609">
    <property type="entry name" value="7TM_GPCR_serpentine_rcpt_Srg"/>
</dbReference>
<comment type="caution">
    <text evidence="7">The sequence shown here is derived from an EMBL/GenBank/DDBJ whole genome shotgun (WGS) entry which is preliminary data.</text>
</comment>
<dbReference type="EMBL" id="JAKKPZ010000103">
    <property type="protein sequence ID" value="KAI1702212.1"/>
    <property type="molecule type" value="Genomic_DNA"/>
</dbReference>
<evidence type="ECO:0000256" key="1">
    <source>
        <dbReference type="ARBA" id="ARBA00004141"/>
    </source>
</evidence>
<comment type="similarity">
    <text evidence="2 6">Belongs to the nematode receptor-like protein srg family.</text>
</comment>
<dbReference type="GO" id="GO:0007606">
    <property type="term" value="P:sensory perception of chemical stimulus"/>
    <property type="evidence" value="ECO:0007669"/>
    <property type="project" value="UniProtKB-UniRule"/>
</dbReference>
<dbReference type="GO" id="GO:0004888">
    <property type="term" value="F:transmembrane signaling receptor activity"/>
    <property type="evidence" value="ECO:0007669"/>
    <property type="project" value="InterPro"/>
</dbReference>